<dbReference type="PANTHER" id="PTHR15286:SF16">
    <property type="entry name" value="RAS ASSOCIATION DOMAIN-CONTAINING PROTEIN 8"/>
    <property type="match status" value="1"/>
</dbReference>
<accession>A0AAW0N4R5</accession>
<evidence type="ECO:0000256" key="1">
    <source>
        <dbReference type="SAM" id="MobiDB-lite"/>
    </source>
</evidence>
<reference evidence="4" key="1">
    <citation type="submission" date="2024-04" db="EMBL/GenBank/DDBJ databases">
        <title>Salinicola lusitanus LLJ914,a marine bacterium isolated from the Okinawa Trough.</title>
        <authorList>
            <person name="Li J."/>
        </authorList>
    </citation>
    <scope>NUCLEOTIDE SEQUENCE [LARGE SCALE GENOMIC DNA]</scope>
</reference>
<dbReference type="SUPFAM" id="SSF54236">
    <property type="entry name" value="Ubiquitin-like"/>
    <property type="match status" value="1"/>
</dbReference>
<evidence type="ECO:0000313" key="3">
    <source>
        <dbReference type="EMBL" id="KAK7884823.1"/>
    </source>
</evidence>
<dbReference type="Proteomes" id="UP001460270">
    <property type="component" value="Unassembled WGS sequence"/>
</dbReference>
<dbReference type="EMBL" id="JBBPFD010000020">
    <property type="protein sequence ID" value="KAK7884823.1"/>
    <property type="molecule type" value="Genomic_DNA"/>
</dbReference>
<dbReference type="PROSITE" id="PS50200">
    <property type="entry name" value="RA"/>
    <property type="match status" value="1"/>
</dbReference>
<keyword evidence="4" id="KW-1185">Reference proteome</keyword>
<comment type="caution">
    <text evidence="3">The sequence shown here is derived from an EMBL/GenBank/DDBJ whole genome shotgun (WGS) entry which is preliminary data.</text>
</comment>
<evidence type="ECO:0000313" key="4">
    <source>
        <dbReference type="Proteomes" id="UP001460270"/>
    </source>
</evidence>
<dbReference type="Pfam" id="PF00788">
    <property type="entry name" value="RA"/>
    <property type="match status" value="1"/>
</dbReference>
<proteinExistence type="predicted"/>
<sequence length="354" mass="40681">MEVKVIVNGLPRVVCGLTKDTTCQEVVIALAQALGQPGRYTLREKFKDFERCMTPSEHVLETLERYGELARDVQLTLVHNGPAGTDQMLRGKLGRYQPCLQLRRKDPGTRLRRGSSSLSLHQQSLPPLAELEQLEEIKRPKRKSLTIMEEAWEWLENLGKGRCTGQQILDIEEQQRLRNAEEEAQQRATEEELEQILFWENELKAETGHEKDLQREFLEMKDGVAECKVQMQGLDFSIYQHKYKTSDQELSKELKKVGVFDCVAPNRMLQSGKEGSPPHALVAPSQIKGRRPTGPSELREWWTRWSQAQKAQNKVIHRSELTSICTVPKCNTSVPLCMTDWQLHFPVPSLWNKE</sequence>
<dbReference type="InterPro" id="IPR029071">
    <property type="entry name" value="Ubiquitin-like_domsf"/>
</dbReference>
<organism evidence="3 4">
    <name type="scientific">Mugilogobius chulae</name>
    <name type="common">yellowstripe goby</name>
    <dbReference type="NCBI Taxonomy" id="88201"/>
    <lineage>
        <taxon>Eukaryota</taxon>
        <taxon>Metazoa</taxon>
        <taxon>Chordata</taxon>
        <taxon>Craniata</taxon>
        <taxon>Vertebrata</taxon>
        <taxon>Euteleostomi</taxon>
        <taxon>Actinopterygii</taxon>
        <taxon>Neopterygii</taxon>
        <taxon>Teleostei</taxon>
        <taxon>Neoteleostei</taxon>
        <taxon>Acanthomorphata</taxon>
        <taxon>Gobiaria</taxon>
        <taxon>Gobiiformes</taxon>
        <taxon>Gobioidei</taxon>
        <taxon>Gobiidae</taxon>
        <taxon>Gobionellinae</taxon>
        <taxon>Mugilogobius</taxon>
    </lineage>
</organism>
<name>A0AAW0N4R5_9GOBI</name>
<evidence type="ECO:0000259" key="2">
    <source>
        <dbReference type="PROSITE" id="PS50200"/>
    </source>
</evidence>
<dbReference type="GO" id="GO:0007165">
    <property type="term" value="P:signal transduction"/>
    <property type="evidence" value="ECO:0007669"/>
    <property type="project" value="InterPro"/>
</dbReference>
<dbReference type="InterPro" id="IPR033593">
    <property type="entry name" value="N-RASSF"/>
</dbReference>
<feature type="domain" description="Ras-associating" evidence="2">
    <location>
        <begin position="1"/>
        <end position="107"/>
    </location>
</feature>
<gene>
    <name evidence="3" type="ORF">WMY93_027946</name>
</gene>
<protein>
    <recommendedName>
        <fullName evidence="2">Ras-associating domain-containing protein</fullName>
    </recommendedName>
</protein>
<feature type="region of interest" description="Disordered" evidence="1">
    <location>
        <begin position="270"/>
        <end position="294"/>
    </location>
</feature>
<dbReference type="Gene3D" id="3.10.20.90">
    <property type="entry name" value="Phosphatidylinositol 3-kinase Catalytic Subunit, Chain A, domain 1"/>
    <property type="match status" value="1"/>
</dbReference>
<dbReference type="PANTHER" id="PTHR15286">
    <property type="entry name" value="RAS-ASSOCIATING DOMAIN CONTAINING PROTEIN"/>
    <property type="match status" value="1"/>
</dbReference>
<dbReference type="InterPro" id="IPR000159">
    <property type="entry name" value="RA_dom"/>
</dbReference>
<dbReference type="AlphaFoldDB" id="A0AAW0N4R5"/>